<accession>A0ABR4IHD4</accession>
<evidence type="ECO:0000313" key="2">
    <source>
        <dbReference type="Proteomes" id="UP001610335"/>
    </source>
</evidence>
<sequence length="263" mass="30154">MLWFNDKYGSGLQNLLNLSPVGWKSLRSIVVTIGTTNCTSWVGPTIDTANTNCHGKVPEILDNDAQLEATGVLSTWRLICFRLAMYNKEEDRLQLRLICGAATKKTAAEFLAPIHNLPRLKALSIRMGPNRNFGLQQMIMTTIRQKTDYFSKQPSAPFPFLRLPVELQIHILEYSGLIAPEALMFRFFYKFFTPTDCRHFDCNALPIGMWNCQECYSPSTHTAFSTIYPCWTMTYALFLVSKAIRQLALSIYYSKNVFEIRYE</sequence>
<gene>
    <name evidence="1" type="ORF">BDW59DRAFT_161111</name>
</gene>
<dbReference type="Proteomes" id="UP001610335">
    <property type="component" value="Unassembled WGS sequence"/>
</dbReference>
<keyword evidence="2" id="KW-1185">Reference proteome</keyword>
<evidence type="ECO:0000313" key="1">
    <source>
        <dbReference type="EMBL" id="KAL2826273.1"/>
    </source>
</evidence>
<dbReference type="EMBL" id="JBFXLS010000031">
    <property type="protein sequence ID" value="KAL2826273.1"/>
    <property type="molecule type" value="Genomic_DNA"/>
</dbReference>
<comment type="caution">
    <text evidence="1">The sequence shown here is derived from an EMBL/GenBank/DDBJ whole genome shotgun (WGS) entry which is preliminary data.</text>
</comment>
<evidence type="ECO:0008006" key="3">
    <source>
        <dbReference type="Google" id="ProtNLM"/>
    </source>
</evidence>
<protein>
    <recommendedName>
        <fullName evidence="3">F-box domain-containing protein</fullName>
    </recommendedName>
</protein>
<proteinExistence type="predicted"/>
<reference evidence="1 2" key="1">
    <citation type="submission" date="2024-07" db="EMBL/GenBank/DDBJ databases">
        <title>Section-level genome sequencing and comparative genomics of Aspergillus sections Usti and Cavernicolus.</title>
        <authorList>
            <consortium name="Lawrence Berkeley National Laboratory"/>
            <person name="Nybo J.L."/>
            <person name="Vesth T.C."/>
            <person name="Theobald S."/>
            <person name="Frisvad J.C."/>
            <person name="Larsen T.O."/>
            <person name="Kjaerboelling I."/>
            <person name="Rothschild-Mancinelli K."/>
            <person name="Lyhne E.K."/>
            <person name="Kogle M.E."/>
            <person name="Barry K."/>
            <person name="Clum A."/>
            <person name="Na H."/>
            <person name="Ledsgaard L."/>
            <person name="Lin J."/>
            <person name="Lipzen A."/>
            <person name="Kuo A."/>
            <person name="Riley R."/>
            <person name="Mondo S."/>
            <person name="LaButti K."/>
            <person name="Haridas S."/>
            <person name="Pangalinan J."/>
            <person name="Salamov A.A."/>
            <person name="Simmons B.A."/>
            <person name="Magnuson J.K."/>
            <person name="Chen J."/>
            <person name="Drula E."/>
            <person name="Henrissat B."/>
            <person name="Wiebenga A."/>
            <person name="Lubbers R.J."/>
            <person name="Gomes A.C."/>
            <person name="Makela M.R."/>
            <person name="Stajich J."/>
            <person name="Grigoriev I.V."/>
            <person name="Mortensen U.H."/>
            <person name="De vries R.P."/>
            <person name="Baker S.E."/>
            <person name="Andersen M.R."/>
        </authorList>
    </citation>
    <scope>NUCLEOTIDE SEQUENCE [LARGE SCALE GENOMIC DNA]</scope>
    <source>
        <strain evidence="1 2">CBS 600.67</strain>
    </source>
</reference>
<name>A0ABR4IHD4_9EURO</name>
<organism evidence="1 2">
    <name type="scientific">Aspergillus cavernicola</name>
    <dbReference type="NCBI Taxonomy" id="176166"/>
    <lineage>
        <taxon>Eukaryota</taxon>
        <taxon>Fungi</taxon>
        <taxon>Dikarya</taxon>
        <taxon>Ascomycota</taxon>
        <taxon>Pezizomycotina</taxon>
        <taxon>Eurotiomycetes</taxon>
        <taxon>Eurotiomycetidae</taxon>
        <taxon>Eurotiales</taxon>
        <taxon>Aspergillaceae</taxon>
        <taxon>Aspergillus</taxon>
        <taxon>Aspergillus subgen. Nidulantes</taxon>
    </lineage>
</organism>